<name>A0A3M4KZD1_PSESF</name>
<organism evidence="1 2">
    <name type="scientific">Pseudomonas syringae pv. actinidiae</name>
    <dbReference type="NCBI Taxonomy" id="103796"/>
    <lineage>
        <taxon>Bacteria</taxon>
        <taxon>Pseudomonadati</taxon>
        <taxon>Pseudomonadota</taxon>
        <taxon>Gammaproteobacteria</taxon>
        <taxon>Pseudomonadales</taxon>
        <taxon>Pseudomonadaceae</taxon>
        <taxon>Pseudomonas</taxon>
        <taxon>Pseudomonas syringae</taxon>
    </lineage>
</organism>
<comment type="caution">
    <text evidence="1">The sequence shown here is derived from an EMBL/GenBank/DDBJ whole genome shotgun (WGS) entry which is preliminary data.</text>
</comment>
<gene>
    <name evidence="1" type="ORF">ALQ07_01862</name>
</gene>
<dbReference type="Proteomes" id="UP000273140">
    <property type="component" value="Unassembled WGS sequence"/>
</dbReference>
<accession>A0A3M4KZD1</accession>
<reference evidence="1 2" key="1">
    <citation type="submission" date="2018-08" db="EMBL/GenBank/DDBJ databases">
        <title>Recombination of ecologically and evolutionarily significant loci maintains genetic cohesion in the Pseudomonas syringae species complex.</title>
        <authorList>
            <person name="Dillon M."/>
            <person name="Thakur S."/>
            <person name="Almeida R.N.D."/>
            <person name="Weir B.S."/>
            <person name="Guttman D.S."/>
        </authorList>
    </citation>
    <scope>NUCLEOTIDE SEQUENCE [LARGE SCALE GENOMIC DNA]</scope>
    <source>
        <strain evidence="1 2">ICMP 19074</strain>
    </source>
</reference>
<dbReference type="EMBL" id="RBRB01000144">
    <property type="protein sequence ID" value="RMQ34513.1"/>
    <property type="molecule type" value="Genomic_DNA"/>
</dbReference>
<proteinExistence type="predicted"/>
<evidence type="ECO:0000313" key="2">
    <source>
        <dbReference type="Proteomes" id="UP000273140"/>
    </source>
</evidence>
<dbReference type="RefSeq" id="WP_017703339.1">
    <property type="nucleotide sequence ID" value="NZ_RBRB01000144.1"/>
</dbReference>
<evidence type="ECO:0000313" key="1">
    <source>
        <dbReference type="EMBL" id="RMQ34513.1"/>
    </source>
</evidence>
<sequence length="129" mass="14456">MRTELFRASVQYNDSKGTAAADDHDQHTIKDHMKAHGLIQDGDTVVGVRIWSGEVHGSTQNKPVSVMAYVIDAAGFEEAARVLDGNGALDVREVRFEMDLADFFGLFKRFEISISRFHQMTGRELNIQD</sequence>
<dbReference type="AlphaFoldDB" id="A0A3M4KZD1"/>
<protein>
    <submittedName>
        <fullName evidence="1">Uncharacterized protein</fullName>
    </submittedName>
</protein>